<accession>A0ACB7EXU9</accession>
<comment type="caution">
    <text evidence="1">The sequence shown here is derived from an EMBL/GenBank/DDBJ whole genome shotgun (WGS) entry which is preliminary data.</text>
</comment>
<evidence type="ECO:0000313" key="2">
    <source>
        <dbReference type="Proteomes" id="UP000805704"/>
    </source>
</evidence>
<gene>
    <name evidence="1" type="ORF">GBF38_022769</name>
</gene>
<keyword evidence="2" id="KW-1185">Reference proteome</keyword>
<reference evidence="1" key="1">
    <citation type="submission" date="2020-04" db="EMBL/GenBank/DDBJ databases">
        <title>A chromosome-scale assembly and high-density genetic map of the yellow drum (Nibea albiflora) genome.</title>
        <authorList>
            <person name="Xu D."/>
            <person name="Zhang W."/>
            <person name="Chen R."/>
            <person name="Tan P."/>
            <person name="Wang L."/>
            <person name="Song H."/>
            <person name="Tian L."/>
            <person name="Zhu Q."/>
            <person name="Wang B."/>
        </authorList>
    </citation>
    <scope>NUCLEOTIDE SEQUENCE</scope>
    <source>
        <strain evidence="1">ZJHYS-2018</strain>
    </source>
</reference>
<evidence type="ECO:0000313" key="1">
    <source>
        <dbReference type="EMBL" id="KAG8006762.1"/>
    </source>
</evidence>
<dbReference type="Proteomes" id="UP000805704">
    <property type="component" value="Chromosome 20"/>
</dbReference>
<proteinExistence type="predicted"/>
<dbReference type="EMBL" id="CM024808">
    <property type="protein sequence ID" value="KAG8006762.1"/>
    <property type="molecule type" value="Genomic_DNA"/>
</dbReference>
<name>A0ACB7EXU9_NIBAL</name>
<sequence>MDSVPTHRFLTSRVEARNVPALAAAMLAILLRGKYDNRHQASSPPELRVIGSDISMPAPRSADAAKHKEAQRTEESHAYTS</sequence>
<organism evidence="1 2">
    <name type="scientific">Nibea albiflora</name>
    <name type="common">Yellow drum</name>
    <name type="synonym">Corvina albiflora</name>
    <dbReference type="NCBI Taxonomy" id="240163"/>
    <lineage>
        <taxon>Eukaryota</taxon>
        <taxon>Metazoa</taxon>
        <taxon>Chordata</taxon>
        <taxon>Craniata</taxon>
        <taxon>Vertebrata</taxon>
        <taxon>Euteleostomi</taxon>
        <taxon>Actinopterygii</taxon>
        <taxon>Neopterygii</taxon>
        <taxon>Teleostei</taxon>
        <taxon>Neoteleostei</taxon>
        <taxon>Acanthomorphata</taxon>
        <taxon>Eupercaria</taxon>
        <taxon>Sciaenidae</taxon>
        <taxon>Nibea</taxon>
    </lineage>
</organism>
<protein>
    <submittedName>
        <fullName evidence="1">Uncharacterized protein</fullName>
    </submittedName>
</protein>